<dbReference type="InterPro" id="IPR050834">
    <property type="entry name" value="Glycosyltransf_2"/>
</dbReference>
<dbReference type="Pfam" id="PF13692">
    <property type="entry name" value="Glyco_trans_1_4"/>
    <property type="match status" value="1"/>
</dbReference>
<dbReference type="CDD" id="cd06433">
    <property type="entry name" value="GT_2_WfgS_like"/>
    <property type="match status" value="1"/>
</dbReference>
<sequence>MTPVFNGATYIDDTIYSVLSQAGDFNLHYHVQDGGSTDDTMKRVRRWIQRAAQLPELCGKLTFTCASEPDGGMYDAINKGFARALPPGDDVVMGWIAADDRIAPGAFATIMNIRAEFPQVRFIGGRVALLDHTGSVTRVEPLMPFSQRCMAAGLYDGRTMPFIMQEGSFWCADVWRKIGGLDTRFRLAGDWDLWRRIAAYERYVCADSLLGFHRRRPGQLSEQMDRYYAEVDQALDAADAPPLPEILDGLDVADGTFGSVALLRAAREAAHAEHEMLKVDPEQFRASAHSGVIVRYHMPTRLWEWIDGFGAMASAPELVSVAGATESHTIRPISGFKTAEGPYVEFALPGGIRWMSGPTASGEVLVPEAGRYRLVVRCRSWIAGQVVTFLDNGRPIGTVAVTPYSHRRDIELSVEAVFSDGPHIITISVDQPVTDSYLLVIGWELRQLPPTAGRHVVPVAATPIPLASRISAPAGRDWPMISIVVPTFNQGQFIEDTLNSIIRQGYPNLELIVVDGGSTDATPLILRSFAPHITHLIAEPDRGQSDAINKGFRAATGEILSWLNSDDLLADGALHAVAHAFIHSGADMVAGVCDVFNEANRTTHRHMPCIVDGPLPLKDLLDIENHWIRGQFFHQPEVFFSRRIWERIGAAVDEDLFYSMDYDLWVRMARYNATIKVIGATVARYRMHPAQKTSTPEAYRPELIAHATKLRREVGLAPMPAQGDVTHRLRIVFFNDYGFKYGAGTAHRRLALALAAAGHDVVAVAYADFDREKPDIVLNADQAAAGILALRPDLVVIGNLHSIAADYDLLGALLPSGVPTIFYAHDQWIGTGRCAYPGDCTQYRARCTATCPTAGSYPKLDRDRVAPAYDRKRAMLAPKPGQHLAVLTNSRYMQDFLTDAIAEPGRPPIHVAPIGLDTDIFKMGSRWHARALLDLPQDRFIVITAAASLADERKGLRLLLDALERLDRPEEILLLIVGFGEPIVDTPFEVRRAGYVTSEELVALHYQAADILAGPSLAEAFGQVYIEAGACGIPSVALDVGGVCDAVLDGETGILVQEASATALGAAIVELRSDPGRRRRMGAQARLHAVNMFSLEASAAKLTAILVNEPALGLNLSPCVSLAADPPKTLTMQYLIKSQRGAPVTTPAGWLAIRNINEEHATADLAHLPERFWWASWPACRFLVRAAQYGAHTLQLKLRSDLQGQALSFLVNFGPAITVNLPPASFQSSRVIDVPVMLSKGDNLIDMRFAVGRDESPDNPRDLTMLVEEINIWPAMPDQRTGPRDGTCEVVAGFDPEEGPYPDIGLPDCFHWAVGDRATLQVFCGYTGPRVWEFTIRNPHPGQRMTIRIDDEPVGSWFMAEGSMSENMVIRCTSTQAIGFHTVTIETERQLESTTDPRRLAFIFVGLRLRPPGDDTVPIDDGIRWDLSSGVGAEEPPSRDQDIDRPFRWVLAPTAGIVVERNKTGQGRLRLEYRTPCTQQSALVRVNGRPSGRVMFDDAPFSQSGVVEHSLQLEQGHNFVELEFGERWTTPGGGRDLYLLIHDLSVEQDAGPVSDPSLSMIDVLAKAPPWEVGFGFSILEHPVPSLGIHRPFRWAIDGDSQIRLTQSTSRLKLQVRNSIADQELQIFTASGALVATAALHDDILMLQEVDVQLPDAETQTLSVRPKFVAPGSADDPRRLVYLLEDVVIDAA</sequence>
<comment type="caution">
    <text evidence="2">The sequence shown here is derived from an EMBL/GenBank/DDBJ whole genome shotgun (WGS) entry which is preliminary data.</text>
</comment>
<keyword evidence="3" id="KW-1185">Reference proteome</keyword>
<accession>A0ABW4U1V0</accession>
<dbReference type="InterPro" id="IPR029044">
    <property type="entry name" value="Nucleotide-diphossugar_trans"/>
</dbReference>
<organism evidence="2 3">
    <name type="scientific">Sphingomonas arantia</name>
    <dbReference type="NCBI Taxonomy" id="1460676"/>
    <lineage>
        <taxon>Bacteria</taxon>
        <taxon>Pseudomonadati</taxon>
        <taxon>Pseudomonadota</taxon>
        <taxon>Alphaproteobacteria</taxon>
        <taxon>Sphingomonadales</taxon>
        <taxon>Sphingomonadaceae</taxon>
        <taxon>Sphingomonas</taxon>
    </lineage>
</organism>
<evidence type="ECO:0000313" key="3">
    <source>
        <dbReference type="Proteomes" id="UP001597400"/>
    </source>
</evidence>
<keyword evidence="2" id="KW-0328">Glycosyltransferase</keyword>
<dbReference type="GO" id="GO:0016757">
    <property type="term" value="F:glycosyltransferase activity"/>
    <property type="evidence" value="ECO:0007669"/>
    <property type="project" value="UniProtKB-KW"/>
</dbReference>
<proteinExistence type="predicted"/>
<gene>
    <name evidence="2" type="ORF">ACFSGX_13175</name>
</gene>
<dbReference type="SUPFAM" id="SSF53448">
    <property type="entry name" value="Nucleotide-diphospho-sugar transferases"/>
    <property type="match status" value="2"/>
</dbReference>
<dbReference type="EC" id="2.4.-.-" evidence="2"/>
<dbReference type="RefSeq" id="WP_380930572.1">
    <property type="nucleotide sequence ID" value="NZ_JBHUGS010000003.1"/>
</dbReference>
<feature type="domain" description="Glycosyltransferase 2-like" evidence="1">
    <location>
        <begin position="2"/>
        <end position="112"/>
    </location>
</feature>
<dbReference type="Proteomes" id="UP001597400">
    <property type="component" value="Unassembled WGS sequence"/>
</dbReference>
<evidence type="ECO:0000313" key="2">
    <source>
        <dbReference type="EMBL" id="MFD1951721.1"/>
    </source>
</evidence>
<keyword evidence="2" id="KW-0808">Transferase</keyword>
<dbReference type="Gene3D" id="3.90.550.10">
    <property type="entry name" value="Spore Coat Polysaccharide Biosynthesis Protein SpsA, Chain A"/>
    <property type="match status" value="2"/>
</dbReference>
<feature type="domain" description="Glycosyltransferase 2-like" evidence="1">
    <location>
        <begin position="482"/>
        <end position="608"/>
    </location>
</feature>
<name>A0ABW4U1V0_9SPHN</name>
<evidence type="ECO:0000259" key="1">
    <source>
        <dbReference type="Pfam" id="PF00535"/>
    </source>
</evidence>
<dbReference type="Gene3D" id="3.40.50.2000">
    <property type="entry name" value="Glycogen Phosphorylase B"/>
    <property type="match status" value="2"/>
</dbReference>
<reference evidence="3" key="1">
    <citation type="journal article" date="2019" name="Int. J. Syst. Evol. Microbiol.">
        <title>The Global Catalogue of Microorganisms (GCM) 10K type strain sequencing project: providing services to taxonomists for standard genome sequencing and annotation.</title>
        <authorList>
            <consortium name="The Broad Institute Genomics Platform"/>
            <consortium name="The Broad Institute Genome Sequencing Center for Infectious Disease"/>
            <person name="Wu L."/>
            <person name="Ma J."/>
        </authorList>
    </citation>
    <scope>NUCLEOTIDE SEQUENCE [LARGE SCALE GENOMIC DNA]</scope>
    <source>
        <strain evidence="3">CGMCC 1.12702</strain>
    </source>
</reference>
<dbReference type="PANTHER" id="PTHR43685:SF11">
    <property type="entry name" value="GLYCOSYLTRANSFERASE TAGX-RELATED"/>
    <property type="match status" value="1"/>
</dbReference>
<dbReference type="Pfam" id="PF00535">
    <property type="entry name" value="Glycos_transf_2"/>
    <property type="match status" value="2"/>
</dbReference>
<dbReference type="PANTHER" id="PTHR43685">
    <property type="entry name" value="GLYCOSYLTRANSFERASE"/>
    <property type="match status" value="1"/>
</dbReference>
<dbReference type="SUPFAM" id="SSF53756">
    <property type="entry name" value="UDP-Glycosyltransferase/glycogen phosphorylase"/>
    <property type="match status" value="1"/>
</dbReference>
<protein>
    <submittedName>
        <fullName evidence="2">Glycosyltransferase</fullName>
        <ecNumber evidence="2">2.4.-.-</ecNumber>
    </submittedName>
</protein>
<dbReference type="EMBL" id="JBHUGS010000003">
    <property type="protein sequence ID" value="MFD1951721.1"/>
    <property type="molecule type" value="Genomic_DNA"/>
</dbReference>
<dbReference type="InterPro" id="IPR001173">
    <property type="entry name" value="Glyco_trans_2-like"/>
</dbReference>